<dbReference type="EMBL" id="CAJVQB010021606">
    <property type="protein sequence ID" value="CAG8797537.1"/>
    <property type="molecule type" value="Genomic_DNA"/>
</dbReference>
<reference evidence="2 3" key="1">
    <citation type="submission" date="2021-06" db="EMBL/GenBank/DDBJ databases">
        <authorList>
            <person name="Kallberg Y."/>
            <person name="Tangrot J."/>
            <person name="Rosling A."/>
        </authorList>
    </citation>
    <scope>NUCLEOTIDE SEQUENCE [LARGE SCALE GENOMIC DNA]</scope>
    <source>
        <strain evidence="2 3">120-4 pot B 10/14</strain>
    </source>
</reference>
<accession>A0ABN7VSU4</accession>
<name>A0ABN7VSU4_GIGMA</name>
<organism evidence="2 3">
    <name type="scientific">Gigaspora margarita</name>
    <dbReference type="NCBI Taxonomy" id="4874"/>
    <lineage>
        <taxon>Eukaryota</taxon>
        <taxon>Fungi</taxon>
        <taxon>Fungi incertae sedis</taxon>
        <taxon>Mucoromycota</taxon>
        <taxon>Glomeromycotina</taxon>
        <taxon>Glomeromycetes</taxon>
        <taxon>Diversisporales</taxon>
        <taxon>Gigasporaceae</taxon>
        <taxon>Gigaspora</taxon>
    </lineage>
</organism>
<evidence type="ECO:0000256" key="1">
    <source>
        <dbReference type="SAM" id="MobiDB-lite"/>
    </source>
</evidence>
<feature type="region of interest" description="Disordered" evidence="1">
    <location>
        <begin position="31"/>
        <end position="55"/>
    </location>
</feature>
<evidence type="ECO:0000313" key="2">
    <source>
        <dbReference type="EMBL" id="CAG8797537.1"/>
    </source>
</evidence>
<comment type="caution">
    <text evidence="2">The sequence shown here is derived from an EMBL/GenBank/DDBJ whole genome shotgun (WGS) entry which is preliminary data.</text>
</comment>
<feature type="compositionally biased region" description="Basic and acidic residues" evidence="1">
    <location>
        <begin position="39"/>
        <end position="55"/>
    </location>
</feature>
<evidence type="ECO:0000313" key="3">
    <source>
        <dbReference type="Proteomes" id="UP000789901"/>
    </source>
</evidence>
<sequence>MNVLEDLIFFGSNENNQVEFNEKDEIEFNEKDEIEFSDEDNKTESNNEDKTKSNKKNEELFETKKRYSKCSSEIAWLSEFAVTVKIKVVPRDSKWKIVEVVNKHNYSKTKNVRVFYEHRQLIQEAKHTAMQILKANAKPSTICKAIRDENGEPTVTKRNILNLSLQIYILEENSSIEALIIGMKKEDIQFDMKLKKNNSNDLIENISSIKFDNFSLKFQLYKIETQYINFLDKQQKSVLLKKLDNILVVLETKLSEIKILKKITGKECSSGTK</sequence>
<proteinExistence type="predicted"/>
<dbReference type="Proteomes" id="UP000789901">
    <property type="component" value="Unassembled WGS sequence"/>
</dbReference>
<protein>
    <submittedName>
        <fullName evidence="2">16688_t:CDS:1</fullName>
    </submittedName>
</protein>
<keyword evidence="3" id="KW-1185">Reference proteome</keyword>
<gene>
    <name evidence="2" type="ORF">GMARGA_LOCUS22418</name>
</gene>